<keyword evidence="1" id="KW-0472">Membrane</keyword>
<dbReference type="Proteomes" id="UP001348492">
    <property type="component" value="Chromosome"/>
</dbReference>
<name>A0ABZ2EV76_9FIRM</name>
<accession>A0ABZ2EV76</accession>
<dbReference type="EMBL" id="CP117523">
    <property type="protein sequence ID" value="WWD83376.1"/>
    <property type="molecule type" value="Genomic_DNA"/>
</dbReference>
<evidence type="ECO:0000313" key="2">
    <source>
        <dbReference type="EMBL" id="WWD83376.1"/>
    </source>
</evidence>
<feature type="transmembrane region" description="Helical" evidence="1">
    <location>
        <begin position="123"/>
        <end position="142"/>
    </location>
</feature>
<reference evidence="2 3" key="1">
    <citation type="journal article" date="2023" name="PLoS ONE">
        <title>Genome-based metabolic and phylogenomic analysis of three Terrisporobacter species.</title>
        <authorList>
            <person name="Boer T."/>
            <person name="Bengelsdorf F.R."/>
            <person name="Bomeke M."/>
            <person name="Daniel R."/>
            <person name="Poehlein A."/>
        </authorList>
    </citation>
    <scope>NUCLEOTIDE SEQUENCE [LARGE SCALE GENOMIC DNA]</scope>
    <source>
        <strain evidence="2 3">DSM 1288</strain>
    </source>
</reference>
<sequence length="170" mass="19414">MSFSFINFIIYPLVYIIFMPVLAFIHELGHAIPALIFTKNEVSVNIGNYNLIKKVKLNRLVINIYGYRSIMDVSYAYVNWETLESKFKSIIMIAGGPIASLCTSIVLYLTLEIIQLPYLIMKIFNGILLCSIGQFIVTALPMKYSDNGPYKGFTSDGYKIEQWLKMKNTN</sequence>
<gene>
    <name evidence="2" type="ORF">TEGL_17850</name>
</gene>
<evidence type="ECO:0000256" key="1">
    <source>
        <dbReference type="SAM" id="Phobius"/>
    </source>
</evidence>
<dbReference type="RefSeq" id="WP_018591196.1">
    <property type="nucleotide sequence ID" value="NZ_CP117523.1"/>
</dbReference>
<keyword evidence="1" id="KW-1133">Transmembrane helix</keyword>
<feature type="transmembrane region" description="Helical" evidence="1">
    <location>
        <begin position="6"/>
        <end position="25"/>
    </location>
</feature>
<keyword evidence="1" id="KW-0812">Transmembrane</keyword>
<organism evidence="2 3">
    <name type="scientific">Terrisporobacter glycolicus ATCC 14880 = DSM 1288</name>
    <dbReference type="NCBI Taxonomy" id="1121315"/>
    <lineage>
        <taxon>Bacteria</taxon>
        <taxon>Bacillati</taxon>
        <taxon>Bacillota</taxon>
        <taxon>Clostridia</taxon>
        <taxon>Peptostreptococcales</taxon>
        <taxon>Peptostreptococcaceae</taxon>
        <taxon>Terrisporobacter</taxon>
    </lineage>
</organism>
<evidence type="ECO:0000313" key="3">
    <source>
        <dbReference type="Proteomes" id="UP001348492"/>
    </source>
</evidence>
<keyword evidence="3" id="KW-1185">Reference proteome</keyword>
<proteinExistence type="predicted"/>
<feature type="transmembrane region" description="Helical" evidence="1">
    <location>
        <begin position="90"/>
        <end position="111"/>
    </location>
</feature>
<protein>
    <recommendedName>
        <fullName evidence="4">Peptidase M50 domain-containing protein</fullName>
    </recommendedName>
</protein>
<evidence type="ECO:0008006" key="4">
    <source>
        <dbReference type="Google" id="ProtNLM"/>
    </source>
</evidence>